<keyword evidence="1 3" id="KW-0378">Hydrolase</keyword>
<dbReference type="InterPro" id="IPR013094">
    <property type="entry name" value="AB_hydrolase_3"/>
</dbReference>
<dbReference type="SUPFAM" id="SSF53474">
    <property type="entry name" value="alpha/beta-Hydrolases"/>
    <property type="match status" value="1"/>
</dbReference>
<dbReference type="GeneID" id="63708563"/>
<dbReference type="Gene3D" id="3.40.50.1820">
    <property type="entry name" value="alpha/beta hydrolase"/>
    <property type="match status" value="1"/>
</dbReference>
<organism evidence="3 4">
    <name type="scientific">Penicillium patulum</name>
    <name type="common">Penicillium griseofulvum</name>
    <dbReference type="NCBI Taxonomy" id="5078"/>
    <lineage>
        <taxon>Eukaryota</taxon>
        <taxon>Fungi</taxon>
        <taxon>Dikarya</taxon>
        <taxon>Ascomycota</taxon>
        <taxon>Pezizomycotina</taxon>
        <taxon>Eurotiomycetes</taxon>
        <taxon>Eurotiomycetidae</taxon>
        <taxon>Eurotiales</taxon>
        <taxon>Aspergillaceae</taxon>
        <taxon>Penicillium</taxon>
    </lineage>
</organism>
<dbReference type="STRING" id="5078.A0A135LKT7"/>
<evidence type="ECO:0000313" key="4">
    <source>
        <dbReference type="Proteomes" id="UP000070168"/>
    </source>
</evidence>
<evidence type="ECO:0000259" key="2">
    <source>
        <dbReference type="Pfam" id="PF07859"/>
    </source>
</evidence>
<sequence>MANVYPCPVYDPELVAINGNPPSFSIQTTQDVYALRQTTASVLEEILKNWQVQHETYTVSGIQRDDLQVSVFRPSSPAHCQSPTSQKAPAILYIHPGGMIAGDRFTGIELLLEHVQQEHVVCVTVEYRLAPEHPYPAALEDCYATLEWVRGYSGRLGIDQSRLLIAGISAGGGLAAGVALLCRDRGVFPPLCGQMLLSPMLDDRNTTISSFQYRAHGVWSRESNLFAWKCLLNGGGSDHQGVAANYDDVSIVYAAPARASDLAHLPPAYVECGSTDVFRDEDTTYACRLWEHGNEAELHIWPGGWHAFQIYSPGSRLAIMAAQTRSSWLRRLLLRLVSNGQDHAKVAE</sequence>
<keyword evidence="4" id="KW-1185">Reference proteome</keyword>
<dbReference type="OrthoDB" id="433474at2759"/>
<dbReference type="PANTHER" id="PTHR48081">
    <property type="entry name" value="AB HYDROLASE SUPERFAMILY PROTEIN C4A8.06C"/>
    <property type="match status" value="1"/>
</dbReference>
<evidence type="ECO:0000313" key="3">
    <source>
        <dbReference type="EMBL" id="KXG49582.1"/>
    </source>
</evidence>
<dbReference type="GO" id="GO:0017000">
    <property type="term" value="P:antibiotic biosynthetic process"/>
    <property type="evidence" value="ECO:0007669"/>
    <property type="project" value="UniProtKB-ARBA"/>
</dbReference>
<dbReference type="PANTHER" id="PTHR48081:SF8">
    <property type="entry name" value="ALPHA_BETA HYDROLASE FOLD-3 DOMAIN-CONTAINING PROTEIN-RELATED"/>
    <property type="match status" value="1"/>
</dbReference>
<dbReference type="AlphaFoldDB" id="A0A135LKT7"/>
<dbReference type="RefSeq" id="XP_040648118.1">
    <property type="nucleotide sequence ID" value="XM_040793263.1"/>
</dbReference>
<accession>A0A135LKT7</accession>
<dbReference type="EMBL" id="LHQR01000048">
    <property type="protein sequence ID" value="KXG49582.1"/>
    <property type="molecule type" value="Genomic_DNA"/>
</dbReference>
<dbReference type="Pfam" id="PF07859">
    <property type="entry name" value="Abhydrolase_3"/>
    <property type="match status" value="1"/>
</dbReference>
<evidence type="ECO:0000256" key="1">
    <source>
        <dbReference type="ARBA" id="ARBA00022801"/>
    </source>
</evidence>
<proteinExistence type="predicted"/>
<dbReference type="InterPro" id="IPR050300">
    <property type="entry name" value="GDXG_lipolytic_enzyme"/>
</dbReference>
<feature type="domain" description="Alpha/beta hydrolase fold-3" evidence="2">
    <location>
        <begin position="91"/>
        <end position="309"/>
    </location>
</feature>
<dbReference type="InterPro" id="IPR029058">
    <property type="entry name" value="AB_hydrolase_fold"/>
</dbReference>
<dbReference type="GO" id="GO:0072330">
    <property type="term" value="P:monocarboxylic acid biosynthetic process"/>
    <property type="evidence" value="ECO:0007669"/>
    <property type="project" value="UniProtKB-ARBA"/>
</dbReference>
<dbReference type="OMA" id="WAHSHAS"/>
<reference evidence="3 4" key="1">
    <citation type="journal article" date="2016" name="BMC Genomics">
        <title>Genome sequencing and secondary metabolism of the postharvest pathogen Penicillium griseofulvum.</title>
        <authorList>
            <person name="Banani H."/>
            <person name="Marcet-Houben M."/>
            <person name="Ballester A.R."/>
            <person name="Abbruscato P."/>
            <person name="Gonzalez-Candelas L."/>
            <person name="Gabaldon T."/>
            <person name="Spadaro D."/>
        </authorList>
    </citation>
    <scope>NUCLEOTIDE SEQUENCE [LARGE SCALE GENOMIC DNA]</scope>
    <source>
        <strain evidence="3 4">PG3</strain>
    </source>
</reference>
<protein>
    <submittedName>
        <fullName evidence="3">Alpha/beta hydrolase fold-3</fullName>
    </submittedName>
</protein>
<dbReference type="GO" id="GO:0016787">
    <property type="term" value="F:hydrolase activity"/>
    <property type="evidence" value="ECO:0007669"/>
    <property type="project" value="UniProtKB-KW"/>
</dbReference>
<comment type="caution">
    <text evidence="3">The sequence shown here is derived from an EMBL/GenBank/DDBJ whole genome shotgun (WGS) entry which is preliminary data.</text>
</comment>
<gene>
    <name evidence="3" type="ORF">PGRI_055500</name>
</gene>
<name>A0A135LKT7_PENPA</name>
<dbReference type="Proteomes" id="UP000070168">
    <property type="component" value="Unassembled WGS sequence"/>
</dbReference>